<evidence type="ECO:0000256" key="1">
    <source>
        <dbReference type="SAM" id="MobiDB-lite"/>
    </source>
</evidence>
<protein>
    <submittedName>
        <fullName evidence="2">Z-ring formation inhibitor MciZ</fullName>
    </submittedName>
</protein>
<sequence>MLKKYVTPHSLQYVGKAWEIRHALRQEKNQRGEGTPLAALLAGRQAPPRSR</sequence>
<evidence type="ECO:0000313" key="3">
    <source>
        <dbReference type="Proteomes" id="UP001596378"/>
    </source>
</evidence>
<dbReference type="InterPro" id="IPR025177">
    <property type="entry name" value="MciZ"/>
</dbReference>
<name>A0ABW2F8P6_9BACL</name>
<gene>
    <name evidence="2" type="primary">mciZ</name>
    <name evidence="2" type="ORF">ACFQMJ_02385</name>
</gene>
<accession>A0ABW2F8P6</accession>
<dbReference type="Proteomes" id="UP001596378">
    <property type="component" value="Unassembled WGS sequence"/>
</dbReference>
<evidence type="ECO:0000313" key="2">
    <source>
        <dbReference type="EMBL" id="MFC7147370.1"/>
    </source>
</evidence>
<proteinExistence type="predicted"/>
<dbReference type="Pfam" id="PF13072">
    <property type="entry name" value="MciZ"/>
    <property type="match status" value="1"/>
</dbReference>
<dbReference type="RefSeq" id="WP_378050645.1">
    <property type="nucleotide sequence ID" value="NZ_JBHMDN010000028.1"/>
</dbReference>
<keyword evidence="3" id="KW-1185">Reference proteome</keyword>
<organism evidence="2 3">
    <name type="scientific">Cohnella cellulosilytica</name>
    <dbReference type="NCBI Taxonomy" id="986710"/>
    <lineage>
        <taxon>Bacteria</taxon>
        <taxon>Bacillati</taxon>
        <taxon>Bacillota</taxon>
        <taxon>Bacilli</taxon>
        <taxon>Bacillales</taxon>
        <taxon>Paenibacillaceae</taxon>
        <taxon>Cohnella</taxon>
    </lineage>
</organism>
<feature type="region of interest" description="Disordered" evidence="1">
    <location>
        <begin position="27"/>
        <end position="51"/>
    </location>
</feature>
<comment type="caution">
    <text evidence="2">The sequence shown here is derived from an EMBL/GenBank/DDBJ whole genome shotgun (WGS) entry which is preliminary data.</text>
</comment>
<dbReference type="EMBL" id="JBHTAI010000001">
    <property type="protein sequence ID" value="MFC7147370.1"/>
    <property type="molecule type" value="Genomic_DNA"/>
</dbReference>
<reference evidence="3" key="1">
    <citation type="journal article" date="2019" name="Int. J. Syst. Evol. Microbiol.">
        <title>The Global Catalogue of Microorganisms (GCM) 10K type strain sequencing project: providing services to taxonomists for standard genome sequencing and annotation.</title>
        <authorList>
            <consortium name="The Broad Institute Genomics Platform"/>
            <consortium name="The Broad Institute Genome Sequencing Center for Infectious Disease"/>
            <person name="Wu L."/>
            <person name="Ma J."/>
        </authorList>
    </citation>
    <scope>NUCLEOTIDE SEQUENCE [LARGE SCALE GENOMIC DNA]</scope>
    <source>
        <strain evidence="3">KCTC 12907</strain>
    </source>
</reference>